<dbReference type="EMBL" id="SNXC01000013">
    <property type="protein sequence ID" value="TDO96681.1"/>
    <property type="molecule type" value="Genomic_DNA"/>
</dbReference>
<keyword evidence="1" id="KW-0255">Endonuclease</keyword>
<keyword evidence="1" id="KW-0540">Nuclease</keyword>
<dbReference type="RefSeq" id="WP_133504192.1">
    <property type="nucleotide sequence ID" value="NZ_SNXC01000013.1"/>
</dbReference>
<sequence>MFRLQPISIFFIAIFSLWVLTSPAEAKPLATVYKATLIRVIDGDTMKLRLEIYPGLFKEVNLRIEGIDTPESRRGKKAGKTITDCEITLGQKAKSHAQKLLSNSPLLKVTDLDPAKSKYAGRINGKLWFVPLYEKHGTAVNYGLYMIHQKLAQPYEGGTREPWPCSP</sequence>
<dbReference type="InterPro" id="IPR035437">
    <property type="entry name" value="SNase_OB-fold_sf"/>
</dbReference>
<evidence type="ECO:0000313" key="2">
    <source>
        <dbReference type="Proteomes" id="UP000294656"/>
    </source>
</evidence>
<accession>A0A4R6M5Q1</accession>
<reference evidence="1 2" key="1">
    <citation type="submission" date="2019-03" db="EMBL/GenBank/DDBJ databases">
        <title>Genomic Encyclopedia of Type Strains, Phase III (KMG-III): the genomes of soil and plant-associated and newly described type strains.</title>
        <authorList>
            <person name="Whitman W."/>
        </authorList>
    </citation>
    <scope>NUCLEOTIDE SEQUENCE [LARGE SCALE GENOMIC DNA]</scope>
    <source>
        <strain evidence="1 2">CECT 7378</strain>
    </source>
</reference>
<dbReference type="OrthoDB" id="309040at2"/>
<dbReference type="Gene3D" id="2.40.50.90">
    <property type="match status" value="1"/>
</dbReference>
<protein>
    <submittedName>
        <fullName evidence="1">Endonuclease YncB(Thermonuclease family)</fullName>
    </submittedName>
</protein>
<dbReference type="AlphaFoldDB" id="A0A4R6M5Q1"/>
<dbReference type="Proteomes" id="UP000294656">
    <property type="component" value="Unassembled WGS sequence"/>
</dbReference>
<dbReference type="GO" id="GO:0004519">
    <property type="term" value="F:endonuclease activity"/>
    <property type="evidence" value="ECO:0007669"/>
    <property type="project" value="UniProtKB-KW"/>
</dbReference>
<name>A0A4R6M5Q1_9GAMM</name>
<keyword evidence="2" id="KW-1185">Reference proteome</keyword>
<organism evidence="1 2">
    <name type="scientific">Marinomonas balearica</name>
    <dbReference type="NCBI Taxonomy" id="491947"/>
    <lineage>
        <taxon>Bacteria</taxon>
        <taxon>Pseudomonadati</taxon>
        <taxon>Pseudomonadota</taxon>
        <taxon>Gammaproteobacteria</taxon>
        <taxon>Oceanospirillales</taxon>
        <taxon>Oceanospirillaceae</taxon>
        <taxon>Marinomonas</taxon>
    </lineage>
</organism>
<comment type="caution">
    <text evidence="1">The sequence shown here is derived from an EMBL/GenBank/DDBJ whole genome shotgun (WGS) entry which is preliminary data.</text>
</comment>
<dbReference type="SUPFAM" id="SSF50199">
    <property type="entry name" value="Staphylococcal nuclease"/>
    <property type="match status" value="1"/>
</dbReference>
<proteinExistence type="predicted"/>
<evidence type="ECO:0000313" key="1">
    <source>
        <dbReference type="EMBL" id="TDO96681.1"/>
    </source>
</evidence>
<gene>
    <name evidence="1" type="ORF">DFP79_2443</name>
</gene>
<keyword evidence="1" id="KW-0378">Hydrolase</keyword>